<sequence>MVAVLFFTVNVTTAQGNVNQIFTSFGDWFVDNKPQNTNTSVPAGTSMVSNGHLVVTMGPQSTNVGETKYRADLKFLAGTNYTINSTTDKIIAVKFIGDRPTGVATGFKVEIHNFTDNTWINNGGSRYSNAGSVLTSSGNTIYYFDFSGDANYSAGNIQIDKINITIADVTANPNYTIDWIATFVDVAALEAYKNTNEDGTGDMDESALGLNDFNASNSTFKIYPNPSTNNSFNLDLKNNYSKATAQVKVYSVLGKLVLDKEFSANSKKVTINHDLSAGMYLVKVDNSLAKLVVK</sequence>
<evidence type="ECO:0000259" key="2">
    <source>
        <dbReference type="Pfam" id="PF18962"/>
    </source>
</evidence>
<dbReference type="RefSeq" id="WP_379926792.1">
    <property type="nucleotide sequence ID" value="NZ_JBHTJI010000042.1"/>
</dbReference>
<reference evidence="4" key="1">
    <citation type="journal article" date="2019" name="Int. J. Syst. Evol. Microbiol.">
        <title>The Global Catalogue of Microorganisms (GCM) 10K type strain sequencing project: providing services to taxonomists for standard genome sequencing and annotation.</title>
        <authorList>
            <consortium name="The Broad Institute Genomics Platform"/>
            <consortium name="The Broad Institute Genome Sequencing Center for Infectious Disease"/>
            <person name="Wu L."/>
            <person name="Ma J."/>
        </authorList>
    </citation>
    <scope>NUCLEOTIDE SEQUENCE [LARGE SCALE GENOMIC DNA]</scope>
    <source>
        <strain evidence="4">CCUG 62414</strain>
    </source>
</reference>
<evidence type="ECO:0000256" key="1">
    <source>
        <dbReference type="ARBA" id="ARBA00022729"/>
    </source>
</evidence>
<dbReference type="Pfam" id="PF18962">
    <property type="entry name" value="Por_Secre_tail"/>
    <property type="match status" value="1"/>
</dbReference>
<dbReference type="NCBIfam" id="TIGR04183">
    <property type="entry name" value="Por_Secre_tail"/>
    <property type="match status" value="1"/>
</dbReference>
<dbReference type="InterPro" id="IPR026444">
    <property type="entry name" value="Secre_tail"/>
</dbReference>
<keyword evidence="4" id="KW-1185">Reference proteome</keyword>
<feature type="domain" description="Secretion system C-terminal sorting" evidence="2">
    <location>
        <begin position="222"/>
        <end position="289"/>
    </location>
</feature>
<evidence type="ECO:0000313" key="4">
    <source>
        <dbReference type="Proteomes" id="UP001597061"/>
    </source>
</evidence>
<dbReference type="EMBL" id="JBHTJI010000042">
    <property type="protein sequence ID" value="MFD0991113.1"/>
    <property type="molecule type" value="Genomic_DNA"/>
</dbReference>
<organism evidence="3 4">
    <name type="scientific">Mariniflexile jejuense</name>
    <dbReference type="NCBI Taxonomy" id="1173582"/>
    <lineage>
        <taxon>Bacteria</taxon>
        <taxon>Pseudomonadati</taxon>
        <taxon>Bacteroidota</taxon>
        <taxon>Flavobacteriia</taxon>
        <taxon>Flavobacteriales</taxon>
        <taxon>Flavobacteriaceae</taxon>
        <taxon>Mariniflexile</taxon>
    </lineage>
</organism>
<protein>
    <submittedName>
        <fullName evidence="3">T9SS type A sorting domain-containing protein</fullName>
    </submittedName>
</protein>
<gene>
    <name evidence="3" type="ORF">ACFQ1R_13475</name>
</gene>
<accession>A0ABW3JNK8</accession>
<comment type="caution">
    <text evidence="3">The sequence shown here is derived from an EMBL/GenBank/DDBJ whole genome shotgun (WGS) entry which is preliminary data.</text>
</comment>
<dbReference type="Proteomes" id="UP001597061">
    <property type="component" value="Unassembled WGS sequence"/>
</dbReference>
<evidence type="ECO:0000313" key="3">
    <source>
        <dbReference type="EMBL" id="MFD0991113.1"/>
    </source>
</evidence>
<proteinExistence type="predicted"/>
<name>A0ABW3JNK8_9FLAO</name>
<keyword evidence="1" id="KW-0732">Signal</keyword>